<dbReference type="InterPro" id="IPR023393">
    <property type="entry name" value="START-like_dom_sf"/>
</dbReference>
<keyword evidence="3" id="KW-1185">Reference proteome</keyword>
<feature type="signal peptide" evidence="1">
    <location>
        <begin position="1"/>
        <end position="20"/>
    </location>
</feature>
<dbReference type="EMBL" id="BAAAZD010000001">
    <property type="protein sequence ID" value="GAA4002368.1"/>
    <property type="molecule type" value="Genomic_DNA"/>
</dbReference>
<name>A0ABP7RUB1_9SPHN</name>
<accession>A0ABP7RUB1</accession>
<reference evidence="3" key="1">
    <citation type="journal article" date="2019" name="Int. J. Syst. Evol. Microbiol.">
        <title>The Global Catalogue of Microorganisms (GCM) 10K type strain sequencing project: providing services to taxonomists for standard genome sequencing and annotation.</title>
        <authorList>
            <consortium name="The Broad Institute Genomics Platform"/>
            <consortium name="The Broad Institute Genome Sequencing Center for Infectious Disease"/>
            <person name="Wu L."/>
            <person name="Ma J."/>
        </authorList>
    </citation>
    <scope>NUCLEOTIDE SEQUENCE [LARGE SCALE GENOMIC DNA]</scope>
    <source>
        <strain evidence="3">JCM 16603</strain>
    </source>
</reference>
<evidence type="ECO:0000256" key="1">
    <source>
        <dbReference type="SAM" id="SignalP"/>
    </source>
</evidence>
<gene>
    <name evidence="2" type="ORF">GCM10022211_12030</name>
</gene>
<dbReference type="SUPFAM" id="SSF55961">
    <property type="entry name" value="Bet v1-like"/>
    <property type="match status" value="1"/>
</dbReference>
<protein>
    <submittedName>
        <fullName evidence="2">SRPBCC family protein</fullName>
    </submittedName>
</protein>
<evidence type="ECO:0000313" key="3">
    <source>
        <dbReference type="Proteomes" id="UP001501310"/>
    </source>
</evidence>
<sequence>MRHLLTIAAATALVATPAAADVRAVGPDRFEVAYSVDTALDPDRLYALLGQPSRWWSDAHTYSGKAANLRLELKPTGCWCEAMPGGERREHLVVGIAEPGRRLLLMGLLGPLKTEAQAGTMIWTITPTGAGSTLAMTYKVVGLNDGRAAVFAPAVDAVLGEQVQRLQKTAGEIAVRR</sequence>
<dbReference type="RefSeq" id="WP_344709265.1">
    <property type="nucleotide sequence ID" value="NZ_BAAAZD010000001.1"/>
</dbReference>
<dbReference type="Proteomes" id="UP001501310">
    <property type="component" value="Unassembled WGS sequence"/>
</dbReference>
<evidence type="ECO:0000313" key="2">
    <source>
        <dbReference type="EMBL" id="GAA4002368.1"/>
    </source>
</evidence>
<organism evidence="2 3">
    <name type="scientific">Sphingomonas humi</name>
    <dbReference type="NCBI Taxonomy" id="335630"/>
    <lineage>
        <taxon>Bacteria</taxon>
        <taxon>Pseudomonadati</taxon>
        <taxon>Pseudomonadota</taxon>
        <taxon>Alphaproteobacteria</taxon>
        <taxon>Sphingomonadales</taxon>
        <taxon>Sphingomonadaceae</taxon>
        <taxon>Sphingomonas</taxon>
    </lineage>
</organism>
<feature type="chain" id="PRO_5047438211" evidence="1">
    <location>
        <begin position="21"/>
        <end position="177"/>
    </location>
</feature>
<comment type="caution">
    <text evidence="2">The sequence shown here is derived from an EMBL/GenBank/DDBJ whole genome shotgun (WGS) entry which is preliminary data.</text>
</comment>
<keyword evidence="1" id="KW-0732">Signal</keyword>
<proteinExistence type="predicted"/>
<dbReference type="Gene3D" id="3.30.530.20">
    <property type="match status" value="1"/>
</dbReference>